<organism evidence="8 9">
    <name type="scientific">Plutella xylostella</name>
    <name type="common">Diamondback moth</name>
    <name type="synonym">Plutella maculipennis</name>
    <dbReference type="NCBI Taxonomy" id="51655"/>
    <lineage>
        <taxon>Eukaryota</taxon>
        <taxon>Metazoa</taxon>
        <taxon>Ecdysozoa</taxon>
        <taxon>Arthropoda</taxon>
        <taxon>Hexapoda</taxon>
        <taxon>Insecta</taxon>
        <taxon>Pterygota</taxon>
        <taxon>Neoptera</taxon>
        <taxon>Endopterygota</taxon>
        <taxon>Lepidoptera</taxon>
        <taxon>Glossata</taxon>
        <taxon>Ditrysia</taxon>
        <taxon>Yponomeutoidea</taxon>
        <taxon>Plutellidae</taxon>
        <taxon>Plutella</taxon>
    </lineage>
</organism>
<reference evidence="8" key="1">
    <citation type="submission" date="2020-11" db="EMBL/GenBank/DDBJ databases">
        <authorList>
            <person name="Whiteford S."/>
        </authorList>
    </citation>
    <scope>NUCLEOTIDE SEQUENCE</scope>
</reference>
<dbReference type="GO" id="GO:0006364">
    <property type="term" value="P:rRNA processing"/>
    <property type="evidence" value="ECO:0007669"/>
    <property type="project" value="UniProtKB-KW"/>
</dbReference>
<dbReference type="SMART" id="SM00320">
    <property type="entry name" value="WD40"/>
    <property type="match status" value="3"/>
</dbReference>
<evidence type="ECO:0000313" key="9">
    <source>
        <dbReference type="Proteomes" id="UP000653454"/>
    </source>
</evidence>
<name>A0A8S4FWS9_PLUXY</name>
<evidence type="ECO:0000256" key="4">
    <source>
        <dbReference type="ARBA" id="ARBA00022737"/>
    </source>
</evidence>
<comment type="subcellular location">
    <subcellularLocation>
        <location evidence="1">Nucleus</location>
        <location evidence="1">Nucleolus</location>
    </subcellularLocation>
</comment>
<dbReference type="Gene3D" id="2.130.10.10">
    <property type="entry name" value="YVTN repeat-like/Quinoprotein amine dehydrogenase"/>
    <property type="match status" value="1"/>
</dbReference>
<dbReference type="GO" id="GO:0032040">
    <property type="term" value="C:small-subunit processome"/>
    <property type="evidence" value="ECO:0007669"/>
    <property type="project" value="TreeGrafter"/>
</dbReference>
<evidence type="ECO:0000313" key="8">
    <source>
        <dbReference type="EMBL" id="CAG9133105.1"/>
    </source>
</evidence>
<evidence type="ECO:0000256" key="5">
    <source>
        <dbReference type="ARBA" id="ARBA00023242"/>
    </source>
</evidence>
<dbReference type="EMBL" id="CAJHNJ030000057">
    <property type="protein sequence ID" value="CAG9133105.1"/>
    <property type="molecule type" value="Genomic_DNA"/>
</dbReference>
<evidence type="ECO:0000256" key="6">
    <source>
        <dbReference type="ARBA" id="ARBA00025767"/>
    </source>
</evidence>
<keyword evidence="9" id="KW-1185">Reference proteome</keyword>
<dbReference type="Pfam" id="PF00400">
    <property type="entry name" value="WD40"/>
    <property type="match status" value="1"/>
</dbReference>
<dbReference type="SUPFAM" id="SSF50978">
    <property type="entry name" value="WD40 repeat-like"/>
    <property type="match status" value="1"/>
</dbReference>
<accession>A0A8S4FWS9</accession>
<keyword evidence="2" id="KW-0698">rRNA processing</keyword>
<comment type="similarity">
    <text evidence="6">Belongs to the WD repeat UTP18 family.</text>
</comment>
<evidence type="ECO:0000256" key="7">
    <source>
        <dbReference type="PROSITE-ProRule" id="PRU00221"/>
    </source>
</evidence>
<sequence length="439" mass="49355">MKRKLENIDEEENKLSNLLFNKPEQFAEKLKQGVKDEPSSLDLKPAWIDEDDDAFDAKIIPNTTHRGLYKDALKQKYETLIGTPNWARLDRVVNKENDDDDEILRTVGHLQKIKSVTLPKDFLQAAKFPKISFDGNKKQTITCLKFHPTASVALVGTHLGAIGLFSIGGDVNNQLHSFQLKNFRATCAWFTPDGSEAYIASKSHHSYCVYDLVKAEPKYHQLPRTITKPTAFILSPCGKYLAVATGFDEVFIISTASKELLKALKHNNDVESFVFSPETDKLYCYCKQGEVYIWNMSSYRVVKKFYDHGCVTASCIAVSPCGRLLVTGSGEGIVNIYETSSLEAQDPMPVKTVENLKTKITNIQFNSTTEILAVSSVFYPNAVKFIHIPSYHVFSNFPQQGLNLGQVDSISFSPNSGFVALGNNRGCTFLYRLKYYKNY</sequence>
<dbReference type="PANTHER" id="PTHR18359">
    <property type="entry name" value="WD-REPEAT PROTEIN-RELATED"/>
    <property type="match status" value="1"/>
</dbReference>
<dbReference type="Proteomes" id="UP000653454">
    <property type="component" value="Unassembled WGS sequence"/>
</dbReference>
<gene>
    <name evidence="8" type="ORF">PLXY2_LOCUS11364</name>
</gene>
<dbReference type="PANTHER" id="PTHR18359:SF0">
    <property type="entry name" value="U3 SMALL NUCLEOLAR RNA-ASSOCIATED PROTEIN 18 HOMOLOG"/>
    <property type="match status" value="1"/>
</dbReference>
<evidence type="ECO:0000256" key="1">
    <source>
        <dbReference type="ARBA" id="ARBA00004604"/>
    </source>
</evidence>
<keyword evidence="3 7" id="KW-0853">WD repeat</keyword>
<keyword evidence="4" id="KW-0677">Repeat</keyword>
<protein>
    <submittedName>
        <fullName evidence="8">(diamondback moth) hypothetical protein</fullName>
    </submittedName>
</protein>
<dbReference type="AlphaFoldDB" id="A0A8S4FWS9"/>
<evidence type="ECO:0000256" key="3">
    <source>
        <dbReference type="ARBA" id="ARBA00022574"/>
    </source>
</evidence>
<dbReference type="InterPro" id="IPR001680">
    <property type="entry name" value="WD40_rpt"/>
</dbReference>
<feature type="repeat" description="WD" evidence="7">
    <location>
        <begin position="263"/>
        <end position="304"/>
    </location>
</feature>
<evidence type="ECO:0000256" key="2">
    <source>
        <dbReference type="ARBA" id="ARBA00022552"/>
    </source>
</evidence>
<dbReference type="InterPro" id="IPR015943">
    <property type="entry name" value="WD40/YVTN_repeat-like_dom_sf"/>
</dbReference>
<comment type="caution">
    <text evidence="8">The sequence shown here is derived from an EMBL/GenBank/DDBJ whole genome shotgun (WGS) entry which is preliminary data.</text>
</comment>
<dbReference type="PROSITE" id="PS50082">
    <property type="entry name" value="WD_REPEATS_2"/>
    <property type="match status" value="1"/>
</dbReference>
<dbReference type="InterPro" id="IPR045161">
    <property type="entry name" value="Utp18"/>
</dbReference>
<keyword evidence="5" id="KW-0539">Nucleus</keyword>
<proteinExistence type="inferred from homology"/>
<dbReference type="GO" id="GO:0034388">
    <property type="term" value="C:Pwp2p-containing subcomplex of 90S preribosome"/>
    <property type="evidence" value="ECO:0007669"/>
    <property type="project" value="TreeGrafter"/>
</dbReference>
<dbReference type="InterPro" id="IPR036322">
    <property type="entry name" value="WD40_repeat_dom_sf"/>
</dbReference>